<evidence type="ECO:0000256" key="5">
    <source>
        <dbReference type="SAM" id="Phobius"/>
    </source>
</evidence>
<name>A0AAD8AIJ6_DIPPU</name>
<evidence type="ECO:0000313" key="7">
    <source>
        <dbReference type="EMBL" id="KAJ9598418.1"/>
    </source>
</evidence>
<evidence type="ECO:0000256" key="4">
    <source>
        <dbReference type="ARBA" id="ARBA00023136"/>
    </source>
</evidence>
<dbReference type="PANTHER" id="PTHR24222:SF76">
    <property type="entry name" value="MYCOBACTIN IMPORT ATP-BINDING_PERMEASE PROTEIN IRTB"/>
    <property type="match status" value="1"/>
</dbReference>
<dbReference type="InterPro" id="IPR036640">
    <property type="entry name" value="ABC1_TM_sf"/>
</dbReference>
<organism evidence="7 8">
    <name type="scientific">Diploptera punctata</name>
    <name type="common">Pacific beetle cockroach</name>
    <dbReference type="NCBI Taxonomy" id="6984"/>
    <lineage>
        <taxon>Eukaryota</taxon>
        <taxon>Metazoa</taxon>
        <taxon>Ecdysozoa</taxon>
        <taxon>Arthropoda</taxon>
        <taxon>Hexapoda</taxon>
        <taxon>Insecta</taxon>
        <taxon>Pterygota</taxon>
        <taxon>Neoptera</taxon>
        <taxon>Polyneoptera</taxon>
        <taxon>Dictyoptera</taxon>
        <taxon>Blattodea</taxon>
        <taxon>Blaberoidea</taxon>
        <taxon>Blaberidae</taxon>
        <taxon>Diplopterinae</taxon>
        <taxon>Diploptera</taxon>
    </lineage>
</organism>
<dbReference type="PANTHER" id="PTHR24222">
    <property type="entry name" value="ABC TRANSPORTER B FAMILY"/>
    <property type="match status" value="1"/>
</dbReference>
<reference evidence="7" key="1">
    <citation type="journal article" date="2023" name="IScience">
        <title>Live-bearing cockroach genome reveals convergent evolutionary mechanisms linked to viviparity in insects and beyond.</title>
        <authorList>
            <person name="Fouks B."/>
            <person name="Harrison M.C."/>
            <person name="Mikhailova A.A."/>
            <person name="Marchal E."/>
            <person name="English S."/>
            <person name="Carruthers M."/>
            <person name="Jennings E.C."/>
            <person name="Chiamaka E.L."/>
            <person name="Frigard R.A."/>
            <person name="Pippel M."/>
            <person name="Attardo G.M."/>
            <person name="Benoit J.B."/>
            <person name="Bornberg-Bauer E."/>
            <person name="Tobe S.S."/>
        </authorList>
    </citation>
    <scope>NUCLEOTIDE SEQUENCE</scope>
    <source>
        <strain evidence="7">Stay&amp;Tobe</strain>
    </source>
</reference>
<feature type="transmembrane region" description="Helical" evidence="5">
    <location>
        <begin position="75"/>
        <end position="98"/>
    </location>
</feature>
<evidence type="ECO:0000313" key="8">
    <source>
        <dbReference type="Proteomes" id="UP001233999"/>
    </source>
</evidence>
<proteinExistence type="predicted"/>
<feature type="transmembrane region" description="Helical" evidence="5">
    <location>
        <begin position="227"/>
        <end position="247"/>
    </location>
</feature>
<evidence type="ECO:0000259" key="6">
    <source>
        <dbReference type="PROSITE" id="PS50929"/>
    </source>
</evidence>
<dbReference type="Gene3D" id="1.20.1560.10">
    <property type="entry name" value="ABC transporter type 1, transmembrane domain"/>
    <property type="match status" value="1"/>
</dbReference>
<keyword evidence="8" id="KW-1185">Reference proteome</keyword>
<dbReference type="GO" id="GO:0005886">
    <property type="term" value="C:plasma membrane"/>
    <property type="evidence" value="ECO:0007669"/>
    <property type="project" value="TreeGrafter"/>
</dbReference>
<dbReference type="GO" id="GO:0005524">
    <property type="term" value="F:ATP binding"/>
    <property type="evidence" value="ECO:0007669"/>
    <property type="project" value="InterPro"/>
</dbReference>
<keyword evidence="2 5" id="KW-0812">Transmembrane</keyword>
<feature type="domain" description="ABC transmembrane type-1" evidence="6">
    <location>
        <begin position="78"/>
        <end position="252"/>
    </location>
</feature>
<keyword evidence="4 5" id="KW-0472">Membrane</keyword>
<dbReference type="InterPro" id="IPR039421">
    <property type="entry name" value="Type_1_exporter"/>
</dbReference>
<dbReference type="SUPFAM" id="SSF90123">
    <property type="entry name" value="ABC transporter transmembrane region"/>
    <property type="match status" value="1"/>
</dbReference>
<dbReference type="EMBL" id="JASPKZ010001221">
    <property type="protein sequence ID" value="KAJ9598418.1"/>
    <property type="molecule type" value="Genomic_DNA"/>
</dbReference>
<evidence type="ECO:0000256" key="2">
    <source>
        <dbReference type="ARBA" id="ARBA00022692"/>
    </source>
</evidence>
<feature type="non-terminal residue" evidence="7">
    <location>
        <position position="252"/>
    </location>
</feature>
<dbReference type="PROSITE" id="PS50929">
    <property type="entry name" value="ABC_TM1F"/>
    <property type="match status" value="1"/>
</dbReference>
<sequence length="252" mass="28040">IFETMHEEKNGKLSGELITNSDDEDFFAKINDRKISLQLECAPLNEASKPDSEENKVQPLPFYRLFRFATCLERCLVIAGLVLGVVTGCGVPIVIILYGEFTTLLVDRAIANITSTPTLVLQIFGGGRVLENGTLKERNSALLEDSSAFGIGCTVVGLVQFTIGVISIALLNYSAQKQICRVRWLFLQAVLRQDMSWYDTSKTANFASRITEDLDKLQDGIGEKMGIFIYLLTTFIISTIMSFLYGWKLTLV</sequence>
<protein>
    <recommendedName>
        <fullName evidence="6">ABC transmembrane type-1 domain-containing protein</fullName>
    </recommendedName>
</protein>
<dbReference type="Pfam" id="PF00664">
    <property type="entry name" value="ABC_membrane"/>
    <property type="match status" value="1"/>
</dbReference>
<comment type="subcellular location">
    <subcellularLocation>
        <location evidence="1">Membrane</location>
        <topology evidence="1">Multi-pass membrane protein</topology>
    </subcellularLocation>
</comment>
<dbReference type="Proteomes" id="UP001233999">
    <property type="component" value="Unassembled WGS sequence"/>
</dbReference>
<comment type="caution">
    <text evidence="7">The sequence shown here is derived from an EMBL/GenBank/DDBJ whole genome shotgun (WGS) entry which is preliminary data.</text>
</comment>
<reference evidence="7" key="2">
    <citation type="submission" date="2023-05" db="EMBL/GenBank/DDBJ databases">
        <authorList>
            <person name="Fouks B."/>
        </authorList>
    </citation>
    <scope>NUCLEOTIDE SEQUENCE</scope>
    <source>
        <strain evidence="7">Stay&amp;Tobe</strain>
        <tissue evidence="7">Testes</tissue>
    </source>
</reference>
<feature type="transmembrane region" description="Helical" evidence="5">
    <location>
        <begin position="148"/>
        <end position="173"/>
    </location>
</feature>
<accession>A0AAD8AIJ6</accession>
<evidence type="ECO:0000256" key="1">
    <source>
        <dbReference type="ARBA" id="ARBA00004141"/>
    </source>
</evidence>
<dbReference type="GO" id="GO:0140359">
    <property type="term" value="F:ABC-type transporter activity"/>
    <property type="evidence" value="ECO:0007669"/>
    <property type="project" value="InterPro"/>
</dbReference>
<keyword evidence="3 5" id="KW-1133">Transmembrane helix</keyword>
<evidence type="ECO:0000256" key="3">
    <source>
        <dbReference type="ARBA" id="ARBA00022989"/>
    </source>
</evidence>
<dbReference type="InterPro" id="IPR011527">
    <property type="entry name" value="ABC1_TM_dom"/>
</dbReference>
<gene>
    <name evidence="7" type="ORF">L9F63_010893</name>
</gene>
<feature type="non-terminal residue" evidence="7">
    <location>
        <position position="1"/>
    </location>
</feature>
<dbReference type="AlphaFoldDB" id="A0AAD8AIJ6"/>